<name>A0A1T4LJ05_9FIRM</name>
<evidence type="ECO:0000256" key="4">
    <source>
        <dbReference type="PIRNR" id="PIRNR006707"/>
    </source>
</evidence>
<evidence type="ECO:0000256" key="2">
    <source>
        <dbReference type="ARBA" id="ARBA00023125"/>
    </source>
</evidence>
<dbReference type="PIRSF" id="PIRSF006707">
    <property type="entry name" value="MJ1563"/>
    <property type="match status" value="1"/>
</dbReference>
<keyword evidence="2 4" id="KW-0238">DNA-binding</keyword>
<dbReference type="Proteomes" id="UP000196365">
    <property type="component" value="Unassembled WGS sequence"/>
</dbReference>
<keyword evidence="6" id="KW-1185">Reference proteome</keyword>
<dbReference type="OrthoDB" id="9800374at2"/>
<dbReference type="PANTHER" id="PTHR38465">
    <property type="entry name" value="HTH-TYPE TRANSCRIPTIONAL REGULATOR MJ1563-RELATED"/>
    <property type="match status" value="1"/>
</dbReference>
<dbReference type="EMBL" id="FUWV01000004">
    <property type="protein sequence ID" value="SJZ54537.1"/>
    <property type="molecule type" value="Genomic_DNA"/>
</dbReference>
<comment type="similarity">
    <text evidence="4">Belongs to the GbsR family.</text>
</comment>
<evidence type="ECO:0000313" key="5">
    <source>
        <dbReference type="EMBL" id="SJZ54537.1"/>
    </source>
</evidence>
<dbReference type="SUPFAM" id="SSF46785">
    <property type="entry name" value="Winged helix' DNA-binding domain"/>
    <property type="match status" value="1"/>
</dbReference>
<dbReference type="RefSeq" id="WP_087678444.1">
    <property type="nucleotide sequence ID" value="NZ_FUWV01000004.1"/>
</dbReference>
<accession>A0A1T4LJ05</accession>
<reference evidence="5 6" key="1">
    <citation type="submission" date="2017-02" db="EMBL/GenBank/DDBJ databases">
        <authorList>
            <person name="Peterson S.W."/>
        </authorList>
    </citation>
    <scope>NUCLEOTIDE SEQUENCE [LARGE SCALE GENOMIC DNA]</scope>
    <source>
        <strain evidence="5 6">DSM 15102</strain>
    </source>
</reference>
<gene>
    <name evidence="5" type="ORF">SAMN02745973_00979</name>
</gene>
<keyword evidence="3 4" id="KW-0804">Transcription</keyword>
<sequence length="175" mass="20325">MIKNNTQIANAIEEIKNNAILNLAKLIKLYGLTPSEARLFSMMFLENVPMTLDDMSKSLGMSKTSMSTGIHGLLDAQMVEETWKKGIRKDLYKTEDNLYKSFANTFIKGWLSEIEKNQKIFYKILNDINSILLQCNDKNIKTSLSNYVQKIEYIIQFYNWLEQIFKEMASKAEKQ</sequence>
<dbReference type="Gene3D" id="1.10.10.10">
    <property type="entry name" value="Winged helix-like DNA-binding domain superfamily/Winged helix DNA-binding domain"/>
    <property type="match status" value="1"/>
</dbReference>
<evidence type="ECO:0000256" key="1">
    <source>
        <dbReference type="ARBA" id="ARBA00023015"/>
    </source>
</evidence>
<evidence type="ECO:0000313" key="6">
    <source>
        <dbReference type="Proteomes" id="UP000196365"/>
    </source>
</evidence>
<dbReference type="GO" id="GO:0003677">
    <property type="term" value="F:DNA binding"/>
    <property type="evidence" value="ECO:0007669"/>
    <property type="project" value="UniProtKB-UniRule"/>
</dbReference>
<protein>
    <recommendedName>
        <fullName evidence="4">HTH-type transcriptional regulator</fullName>
    </recommendedName>
</protein>
<dbReference type="AlphaFoldDB" id="A0A1T4LJ05"/>
<dbReference type="InterPro" id="IPR036390">
    <property type="entry name" value="WH_DNA-bd_sf"/>
</dbReference>
<dbReference type="InterPro" id="IPR052362">
    <property type="entry name" value="HTH-GbsR_regulator"/>
</dbReference>
<dbReference type="InterPro" id="IPR036388">
    <property type="entry name" value="WH-like_DNA-bd_sf"/>
</dbReference>
<organism evidence="5 6">
    <name type="scientific">Garciella nitratireducens DSM 15102</name>
    <dbReference type="NCBI Taxonomy" id="1121911"/>
    <lineage>
        <taxon>Bacteria</taxon>
        <taxon>Bacillati</taxon>
        <taxon>Bacillota</taxon>
        <taxon>Clostridia</taxon>
        <taxon>Eubacteriales</taxon>
        <taxon>Eubacteriaceae</taxon>
        <taxon>Garciella</taxon>
    </lineage>
</organism>
<dbReference type="PANTHER" id="PTHR38465:SF1">
    <property type="entry name" value="HTH-TYPE TRANSCRIPTIONAL REGULATOR MJ1563-RELATED"/>
    <property type="match status" value="1"/>
</dbReference>
<keyword evidence="1 4" id="KW-0805">Transcription regulation</keyword>
<proteinExistence type="inferred from homology"/>
<dbReference type="InterPro" id="IPR026282">
    <property type="entry name" value="MJ1563"/>
</dbReference>
<evidence type="ECO:0000256" key="3">
    <source>
        <dbReference type="ARBA" id="ARBA00023163"/>
    </source>
</evidence>